<evidence type="ECO:0000313" key="9">
    <source>
        <dbReference type="EMBL" id="QNR25421.1"/>
    </source>
</evidence>
<dbReference type="Gene3D" id="3.50.30.60">
    <property type="entry name" value="LD-carboxypeptidase A C-terminal domain-like"/>
    <property type="match status" value="1"/>
</dbReference>
<evidence type="ECO:0000256" key="1">
    <source>
        <dbReference type="ARBA" id="ARBA00010233"/>
    </source>
</evidence>
<dbReference type="InterPro" id="IPR040449">
    <property type="entry name" value="Peptidase_S66_N"/>
</dbReference>
<reference evidence="9 10" key="1">
    <citation type="submission" date="2020-08" db="EMBL/GenBank/DDBJ databases">
        <title>Croceimicrobium hydrocarbonivorans gen. nov., sp. nov., a novel marine bacterium isolated from a bacterial consortium that degrades polyethylene terephthalate.</title>
        <authorList>
            <person name="Liu R."/>
        </authorList>
    </citation>
    <scope>NUCLEOTIDE SEQUENCE [LARGE SCALE GENOMIC DNA]</scope>
    <source>
        <strain evidence="9 10">A20-9</strain>
    </source>
</reference>
<dbReference type="InterPro" id="IPR027478">
    <property type="entry name" value="LdcA_N"/>
</dbReference>
<dbReference type="AlphaFoldDB" id="A0A7H0VI73"/>
<keyword evidence="10" id="KW-1185">Reference proteome</keyword>
<dbReference type="Pfam" id="PF17676">
    <property type="entry name" value="Peptidase_S66C"/>
    <property type="match status" value="1"/>
</dbReference>
<evidence type="ECO:0000259" key="8">
    <source>
        <dbReference type="Pfam" id="PF17676"/>
    </source>
</evidence>
<dbReference type="GO" id="GO:0008236">
    <property type="term" value="F:serine-type peptidase activity"/>
    <property type="evidence" value="ECO:0007669"/>
    <property type="project" value="UniProtKB-KW"/>
</dbReference>
<dbReference type="PIRSF" id="PIRSF028757">
    <property type="entry name" value="LD-carboxypeptidase"/>
    <property type="match status" value="1"/>
</dbReference>
<gene>
    <name evidence="9" type="ORF">H4K34_06165</name>
</gene>
<dbReference type="Pfam" id="PF02016">
    <property type="entry name" value="Peptidase_S66"/>
    <property type="match status" value="1"/>
</dbReference>
<dbReference type="GO" id="GO:0004180">
    <property type="term" value="F:carboxypeptidase activity"/>
    <property type="evidence" value="ECO:0007669"/>
    <property type="project" value="UniProtKB-KW"/>
</dbReference>
<dbReference type="Gene3D" id="3.40.50.10740">
    <property type="entry name" value="Class I glutamine amidotransferase-like"/>
    <property type="match status" value="1"/>
</dbReference>
<evidence type="ECO:0000256" key="4">
    <source>
        <dbReference type="ARBA" id="ARBA00022801"/>
    </source>
</evidence>
<dbReference type="SUPFAM" id="SSF141986">
    <property type="entry name" value="LD-carboxypeptidase A C-terminal domain-like"/>
    <property type="match status" value="1"/>
</dbReference>
<dbReference type="InterPro" id="IPR003507">
    <property type="entry name" value="S66_fam"/>
</dbReference>
<dbReference type="GO" id="GO:0006508">
    <property type="term" value="P:proteolysis"/>
    <property type="evidence" value="ECO:0007669"/>
    <property type="project" value="UniProtKB-KW"/>
</dbReference>
<dbReference type="SUPFAM" id="SSF52317">
    <property type="entry name" value="Class I glutamine amidotransferase-like"/>
    <property type="match status" value="1"/>
</dbReference>
<dbReference type="InterPro" id="IPR040921">
    <property type="entry name" value="Peptidase_S66C"/>
</dbReference>
<feature type="domain" description="LD-carboxypeptidase C-terminal" evidence="8">
    <location>
        <begin position="172"/>
        <end position="286"/>
    </location>
</feature>
<dbReference type="Proteomes" id="UP000516305">
    <property type="component" value="Chromosome"/>
</dbReference>
<feature type="active site" description="Nucleophile" evidence="6">
    <location>
        <position position="109"/>
    </location>
</feature>
<evidence type="ECO:0000256" key="5">
    <source>
        <dbReference type="ARBA" id="ARBA00022825"/>
    </source>
</evidence>
<evidence type="ECO:0000259" key="7">
    <source>
        <dbReference type="Pfam" id="PF02016"/>
    </source>
</evidence>
<dbReference type="KEGG" id="chyd:H4K34_06165"/>
<dbReference type="PANTHER" id="PTHR30237">
    <property type="entry name" value="MURAMOYLTETRAPEPTIDE CARBOXYPEPTIDASE"/>
    <property type="match status" value="1"/>
</dbReference>
<feature type="active site" description="Charge relay system" evidence="6">
    <location>
        <position position="271"/>
    </location>
</feature>
<feature type="active site" description="Charge relay system" evidence="6">
    <location>
        <position position="201"/>
    </location>
</feature>
<protein>
    <submittedName>
        <fullName evidence="9">LD-carboxypeptidase</fullName>
    </submittedName>
</protein>
<feature type="domain" description="LD-carboxypeptidase N-terminal" evidence="7">
    <location>
        <begin position="13"/>
        <end position="128"/>
    </location>
</feature>
<dbReference type="InterPro" id="IPR027461">
    <property type="entry name" value="Carboxypeptidase_A_C_sf"/>
</dbReference>
<dbReference type="InterPro" id="IPR029062">
    <property type="entry name" value="Class_I_gatase-like"/>
</dbReference>
<proteinExistence type="inferred from homology"/>
<evidence type="ECO:0000313" key="10">
    <source>
        <dbReference type="Proteomes" id="UP000516305"/>
    </source>
</evidence>
<name>A0A7H0VI73_9FLAO</name>
<dbReference type="RefSeq" id="WP_210759949.1">
    <property type="nucleotide sequence ID" value="NZ_CP060139.1"/>
</dbReference>
<dbReference type="EMBL" id="CP060139">
    <property type="protein sequence ID" value="QNR25421.1"/>
    <property type="molecule type" value="Genomic_DNA"/>
</dbReference>
<evidence type="ECO:0000256" key="3">
    <source>
        <dbReference type="ARBA" id="ARBA00022670"/>
    </source>
</evidence>
<dbReference type="CDD" id="cd07025">
    <property type="entry name" value="Peptidase_S66"/>
    <property type="match status" value="1"/>
</dbReference>
<dbReference type="PANTHER" id="PTHR30237:SF2">
    <property type="entry name" value="MUREIN TETRAPEPTIDE CARBOXYPEPTIDASE"/>
    <property type="match status" value="1"/>
</dbReference>
<comment type="similarity">
    <text evidence="1">Belongs to the peptidase S66 family.</text>
</comment>
<organism evidence="9 10">
    <name type="scientific">Croceimicrobium hydrocarbonivorans</name>
    <dbReference type="NCBI Taxonomy" id="2761580"/>
    <lineage>
        <taxon>Bacteria</taxon>
        <taxon>Pseudomonadati</taxon>
        <taxon>Bacteroidota</taxon>
        <taxon>Flavobacteriia</taxon>
        <taxon>Flavobacteriales</taxon>
        <taxon>Owenweeksiaceae</taxon>
        <taxon>Croceimicrobium</taxon>
    </lineage>
</organism>
<evidence type="ECO:0000256" key="2">
    <source>
        <dbReference type="ARBA" id="ARBA00022645"/>
    </source>
</evidence>
<sequence length="308" mass="34028">MIRPASLQKGDRIRIVAPARKISREELQPALDQIATWGYEAFFTEDLFAEENQFAGSDAIRTADFQAALDDPKCRAILCARGGYGSVRLFDQLNFEAFEKSPKWLVGYSDITVFHSALHNLGYASLHASMPINFKGNSEAALLSMQKALVGESYSISAPAHAFNKEGEVKAAVCGGNLSMLYSLLGSKESVDTSGKILFLEDLDEYLYHIDRMLYNLRRNGYFENLAGIIVGGMSDMNDNSIPFGEKAEEILHRHFKDLEIPIAFGVPAGHLSDNQTFIFGLDVELSVASQETLIRFPHASESKTGTE</sequence>
<keyword evidence="2 9" id="KW-0121">Carboxypeptidase</keyword>
<keyword evidence="5" id="KW-0720">Serine protease</keyword>
<evidence type="ECO:0000256" key="6">
    <source>
        <dbReference type="PIRSR" id="PIRSR028757-1"/>
    </source>
</evidence>
<accession>A0A7H0VI73</accession>
<keyword evidence="4" id="KW-0378">Hydrolase</keyword>
<keyword evidence="3" id="KW-0645">Protease</keyword>